<accession>A0A2V0P8C9</accession>
<evidence type="ECO:0000256" key="1">
    <source>
        <dbReference type="SAM" id="MobiDB-lite"/>
    </source>
</evidence>
<dbReference type="PANTHER" id="PTHR37201:SF1">
    <property type="entry name" value="WD REPEAT PROTEIN"/>
    <property type="match status" value="1"/>
</dbReference>
<dbReference type="OrthoDB" id="547623at2759"/>
<dbReference type="EMBL" id="BDRX01000070">
    <property type="protein sequence ID" value="GBF95819.1"/>
    <property type="molecule type" value="Genomic_DNA"/>
</dbReference>
<feature type="compositionally biased region" description="Low complexity" evidence="1">
    <location>
        <begin position="1"/>
        <end position="42"/>
    </location>
</feature>
<dbReference type="PANTHER" id="PTHR37201">
    <property type="entry name" value="WD REPEAT PROTEIN"/>
    <property type="match status" value="1"/>
</dbReference>
<organism evidence="2 3">
    <name type="scientific">Raphidocelis subcapitata</name>
    <dbReference type="NCBI Taxonomy" id="307507"/>
    <lineage>
        <taxon>Eukaryota</taxon>
        <taxon>Viridiplantae</taxon>
        <taxon>Chlorophyta</taxon>
        <taxon>core chlorophytes</taxon>
        <taxon>Chlorophyceae</taxon>
        <taxon>CS clade</taxon>
        <taxon>Sphaeropleales</taxon>
        <taxon>Selenastraceae</taxon>
        <taxon>Raphidocelis</taxon>
    </lineage>
</organism>
<comment type="caution">
    <text evidence="2">The sequence shown here is derived from an EMBL/GenBank/DDBJ whole genome shotgun (WGS) entry which is preliminary data.</text>
</comment>
<protein>
    <submittedName>
        <fullName evidence="2">Uncharacterized protein</fullName>
    </submittedName>
</protein>
<keyword evidence="3" id="KW-1185">Reference proteome</keyword>
<sequence>MLHARLPARHGAAAAQTRSRSSFSRFPSSAPRLSARAAQQSREAPPTTASQPSGPEDDPLEDGSAFLRPEYDDLSDEQIEELVDAAAGLISVLPELRPLDPKTFNAGYEVWKAVAAVPPADRYRIIEELEPGAIRNLWKASMGRYALDDARAREIYGDYAVWEDLPSEPGEVLTYAGVCERLTPELLSPPLPGAPPGLGGPPRGGAAPLLQPAPGSWRLPQRRFTQRFFRCARTGKLHSRVALGLAGPFETFWAPIYNTVDVELTLTPVEADAGADIIITYPWTDEWSRPLDLARADLPAPLWPAPRRGPAWSPLSRSGRDYVRLAGPGLMVGCAYAAGEDGGLSEDAFVYFALARVA</sequence>
<name>A0A2V0P8C9_9CHLO</name>
<evidence type="ECO:0000313" key="2">
    <source>
        <dbReference type="EMBL" id="GBF95819.1"/>
    </source>
</evidence>
<proteinExistence type="predicted"/>
<dbReference type="AlphaFoldDB" id="A0A2V0P8C9"/>
<dbReference type="Proteomes" id="UP000247498">
    <property type="component" value="Unassembled WGS sequence"/>
</dbReference>
<feature type="region of interest" description="Disordered" evidence="1">
    <location>
        <begin position="1"/>
        <end position="67"/>
    </location>
</feature>
<gene>
    <name evidence="2" type="ORF">Rsub_08255</name>
</gene>
<reference evidence="2 3" key="1">
    <citation type="journal article" date="2018" name="Sci. Rep.">
        <title>Raphidocelis subcapitata (=Pseudokirchneriella subcapitata) provides an insight into genome evolution and environmental adaptations in the Sphaeropleales.</title>
        <authorList>
            <person name="Suzuki S."/>
            <person name="Yamaguchi H."/>
            <person name="Nakajima N."/>
            <person name="Kawachi M."/>
        </authorList>
    </citation>
    <scope>NUCLEOTIDE SEQUENCE [LARGE SCALE GENOMIC DNA]</scope>
    <source>
        <strain evidence="2 3">NIES-35</strain>
    </source>
</reference>
<evidence type="ECO:0000313" key="3">
    <source>
        <dbReference type="Proteomes" id="UP000247498"/>
    </source>
</evidence>
<dbReference type="InParanoid" id="A0A2V0P8C9"/>